<comment type="caution">
    <text evidence="4">The sequence shown here is derived from an EMBL/GenBank/DDBJ whole genome shotgun (WGS) entry which is preliminary data.</text>
</comment>
<dbReference type="PANTHER" id="PTHR24271">
    <property type="entry name" value="KALLIKREIN-RELATED"/>
    <property type="match status" value="1"/>
</dbReference>
<organism evidence="4 5">
    <name type="scientific">Crenichthys baileyi</name>
    <name type="common">White River springfish</name>
    <dbReference type="NCBI Taxonomy" id="28760"/>
    <lineage>
        <taxon>Eukaryota</taxon>
        <taxon>Metazoa</taxon>
        <taxon>Chordata</taxon>
        <taxon>Craniata</taxon>
        <taxon>Vertebrata</taxon>
        <taxon>Euteleostomi</taxon>
        <taxon>Actinopterygii</taxon>
        <taxon>Neopterygii</taxon>
        <taxon>Teleostei</taxon>
        <taxon>Neoteleostei</taxon>
        <taxon>Acanthomorphata</taxon>
        <taxon>Ovalentaria</taxon>
        <taxon>Atherinomorphae</taxon>
        <taxon>Cyprinodontiformes</taxon>
        <taxon>Goodeidae</taxon>
        <taxon>Crenichthys</taxon>
    </lineage>
</organism>
<feature type="chain" id="PRO_5043608941" description="Peptidase S1 domain-containing protein" evidence="2">
    <location>
        <begin position="23"/>
        <end position="114"/>
    </location>
</feature>
<name>A0AAV9R515_9TELE</name>
<evidence type="ECO:0000256" key="2">
    <source>
        <dbReference type="SAM" id="SignalP"/>
    </source>
</evidence>
<dbReference type="PROSITE" id="PS00134">
    <property type="entry name" value="TRYPSIN_HIS"/>
    <property type="match status" value="1"/>
</dbReference>
<dbReference type="PROSITE" id="PS50240">
    <property type="entry name" value="TRYPSIN_DOM"/>
    <property type="match status" value="1"/>
</dbReference>
<dbReference type="EMBL" id="JAHHUM010002474">
    <property type="protein sequence ID" value="KAK5603410.1"/>
    <property type="molecule type" value="Genomic_DNA"/>
</dbReference>
<dbReference type="Proteomes" id="UP001311232">
    <property type="component" value="Unassembled WGS sequence"/>
</dbReference>
<dbReference type="InterPro" id="IPR043504">
    <property type="entry name" value="Peptidase_S1_PA_chymotrypsin"/>
</dbReference>
<dbReference type="PANTHER" id="PTHR24271:SF87">
    <property type="entry name" value="ARGININE ESTERASE-LIKE-RELATED"/>
    <property type="match status" value="1"/>
</dbReference>
<dbReference type="Pfam" id="PF00089">
    <property type="entry name" value="Trypsin"/>
    <property type="match status" value="1"/>
</dbReference>
<dbReference type="PRINTS" id="PR00722">
    <property type="entry name" value="CHYMOTRYPSIN"/>
</dbReference>
<keyword evidence="1" id="KW-1015">Disulfide bond</keyword>
<dbReference type="InterPro" id="IPR009003">
    <property type="entry name" value="Peptidase_S1_PA"/>
</dbReference>
<evidence type="ECO:0000259" key="3">
    <source>
        <dbReference type="PROSITE" id="PS50240"/>
    </source>
</evidence>
<sequence length="114" mass="12679">MFGLNEFQHFLALIFLRQTVYGSHIIHGNKVPANSMQYMVSVQSNGHHMCGGFLISEDFVVTAAHCGVPTPDVVVVGNQDLKSANIKKIKIEYTCKFPTYKDVGYGDDIMLVKI</sequence>
<feature type="domain" description="Peptidase S1" evidence="3">
    <location>
        <begin position="25"/>
        <end position="114"/>
    </location>
</feature>
<dbReference type="InterPro" id="IPR001314">
    <property type="entry name" value="Peptidase_S1A"/>
</dbReference>
<evidence type="ECO:0000256" key="1">
    <source>
        <dbReference type="ARBA" id="ARBA00023157"/>
    </source>
</evidence>
<keyword evidence="5" id="KW-1185">Reference proteome</keyword>
<evidence type="ECO:0000313" key="5">
    <source>
        <dbReference type="Proteomes" id="UP001311232"/>
    </source>
</evidence>
<dbReference type="InterPro" id="IPR018114">
    <property type="entry name" value="TRYPSIN_HIS"/>
</dbReference>
<dbReference type="InterPro" id="IPR001254">
    <property type="entry name" value="Trypsin_dom"/>
</dbReference>
<proteinExistence type="predicted"/>
<gene>
    <name evidence="4" type="ORF">CRENBAI_008180</name>
</gene>
<evidence type="ECO:0000313" key="4">
    <source>
        <dbReference type="EMBL" id="KAK5603410.1"/>
    </source>
</evidence>
<dbReference type="GO" id="GO:0004252">
    <property type="term" value="F:serine-type endopeptidase activity"/>
    <property type="evidence" value="ECO:0007669"/>
    <property type="project" value="InterPro"/>
</dbReference>
<dbReference type="AlphaFoldDB" id="A0AAV9R515"/>
<reference evidence="4 5" key="1">
    <citation type="submission" date="2021-06" db="EMBL/GenBank/DDBJ databases">
        <authorList>
            <person name="Palmer J.M."/>
        </authorList>
    </citation>
    <scope>NUCLEOTIDE SEQUENCE [LARGE SCALE GENOMIC DNA]</scope>
    <source>
        <strain evidence="4 5">MEX-2019</strain>
        <tissue evidence="4">Muscle</tissue>
    </source>
</reference>
<protein>
    <recommendedName>
        <fullName evidence="3">Peptidase S1 domain-containing protein</fullName>
    </recommendedName>
</protein>
<dbReference type="Gene3D" id="2.40.10.10">
    <property type="entry name" value="Trypsin-like serine proteases"/>
    <property type="match status" value="1"/>
</dbReference>
<accession>A0AAV9R515</accession>
<dbReference type="GO" id="GO:0006508">
    <property type="term" value="P:proteolysis"/>
    <property type="evidence" value="ECO:0007669"/>
    <property type="project" value="InterPro"/>
</dbReference>
<feature type="signal peptide" evidence="2">
    <location>
        <begin position="1"/>
        <end position="22"/>
    </location>
</feature>
<keyword evidence="2" id="KW-0732">Signal</keyword>
<dbReference type="SUPFAM" id="SSF50494">
    <property type="entry name" value="Trypsin-like serine proteases"/>
    <property type="match status" value="1"/>
</dbReference>